<accession>A0A024WTX3</accession>
<keyword evidence="1" id="KW-0812">Transmembrane</keyword>
<dbReference type="AlphaFoldDB" id="A0A024WTX3"/>
<keyword evidence="1" id="KW-0472">Membrane</keyword>
<evidence type="ECO:0000256" key="1">
    <source>
        <dbReference type="SAM" id="Phobius"/>
    </source>
</evidence>
<gene>
    <name evidence="2" type="ORF">PFMALIP_01873</name>
</gene>
<sequence length="138" mass="16444">MKLHSSHLPLENINISCIKLNYLFCLIHKLENVNENLSDKVFKIIKIITLYYFVCFYMCPPLLYDTNKQTYDKEHDNNYLGYDNTSGEEEKKNSHKRRFCEISNCTEDAVHLKTHKDKHHNMTMNKTNVINKIIFLIE</sequence>
<evidence type="ECO:0000313" key="2">
    <source>
        <dbReference type="EMBL" id="ETW50185.1"/>
    </source>
</evidence>
<proteinExistence type="predicted"/>
<name>A0A024WTX3_PLAFA</name>
<protein>
    <submittedName>
        <fullName evidence="2">Uncharacterized protein</fullName>
    </submittedName>
</protein>
<reference evidence="2 3" key="2">
    <citation type="submission" date="2013-02" db="EMBL/GenBank/DDBJ databases">
        <title>The Genome Sequence of Plasmodium falciparum MaliPS096_E11.</title>
        <authorList>
            <consortium name="The Broad Institute Genome Sequencing Platform"/>
            <consortium name="The Broad Institute Genome Sequencing Center for Infectious Disease"/>
            <person name="Neafsey D."/>
            <person name="Cheeseman I."/>
            <person name="Volkman S."/>
            <person name="Adams J."/>
            <person name="Walker B."/>
            <person name="Young S.K."/>
            <person name="Zeng Q."/>
            <person name="Gargeya S."/>
            <person name="Fitzgerald M."/>
            <person name="Haas B."/>
            <person name="Abouelleil A."/>
            <person name="Alvarado L."/>
            <person name="Arachchi H.M."/>
            <person name="Berlin A.M."/>
            <person name="Chapman S.B."/>
            <person name="Dewar J."/>
            <person name="Goldberg J."/>
            <person name="Griggs A."/>
            <person name="Gujja S."/>
            <person name="Hansen M."/>
            <person name="Howarth C."/>
            <person name="Imamovic A."/>
            <person name="Larimer J."/>
            <person name="McCowan C."/>
            <person name="Murphy C."/>
            <person name="Neiman D."/>
            <person name="Pearson M."/>
            <person name="Priest M."/>
            <person name="Roberts A."/>
            <person name="Saif S."/>
            <person name="Shea T."/>
            <person name="Sisk P."/>
            <person name="Sykes S."/>
            <person name="Wortman J."/>
            <person name="Nusbaum C."/>
            <person name="Birren B."/>
        </authorList>
    </citation>
    <scope>NUCLEOTIDE SEQUENCE [LARGE SCALE GENOMIC DNA]</scope>
    <source>
        <strain evidence="2 3">MaliPS096_E11</strain>
    </source>
</reference>
<dbReference type="Proteomes" id="UP000030699">
    <property type="component" value="Unassembled WGS sequence"/>
</dbReference>
<dbReference type="EMBL" id="KI925528">
    <property type="protein sequence ID" value="ETW50185.1"/>
    <property type="molecule type" value="Genomic_DNA"/>
</dbReference>
<reference evidence="2 3" key="1">
    <citation type="submission" date="2013-02" db="EMBL/GenBank/DDBJ databases">
        <title>The Genome Annotation of Plasmodium falciparum MaliPS096_E11.</title>
        <authorList>
            <consortium name="The Broad Institute Genome Sequencing Platform"/>
            <consortium name="The Broad Institute Genome Sequencing Center for Infectious Disease"/>
            <person name="Neafsey D."/>
            <person name="Hoffman S."/>
            <person name="Volkman S."/>
            <person name="Rosenthal P."/>
            <person name="Walker B."/>
            <person name="Young S.K."/>
            <person name="Zeng Q."/>
            <person name="Gargeya S."/>
            <person name="Fitzgerald M."/>
            <person name="Haas B."/>
            <person name="Abouelleil A."/>
            <person name="Allen A.W."/>
            <person name="Alvarado L."/>
            <person name="Arachchi H.M."/>
            <person name="Berlin A.M."/>
            <person name="Chapman S.B."/>
            <person name="Gainer-Dewar J."/>
            <person name="Goldberg J."/>
            <person name="Griggs A."/>
            <person name="Gujja S."/>
            <person name="Hansen M."/>
            <person name="Howarth C."/>
            <person name="Imamovic A."/>
            <person name="Ireland A."/>
            <person name="Larimer J."/>
            <person name="McCowan C."/>
            <person name="Murphy C."/>
            <person name="Pearson M."/>
            <person name="Poon T.W."/>
            <person name="Priest M."/>
            <person name="Roberts A."/>
            <person name="Saif S."/>
            <person name="Shea T."/>
            <person name="Sisk P."/>
            <person name="Sykes S."/>
            <person name="Wortman J."/>
            <person name="Nusbaum C."/>
            <person name="Birren B."/>
        </authorList>
    </citation>
    <scope>NUCLEOTIDE SEQUENCE [LARGE SCALE GENOMIC DNA]</scope>
    <source>
        <strain evidence="2 3">MaliPS096_E11</strain>
    </source>
</reference>
<keyword evidence="1" id="KW-1133">Transmembrane helix</keyword>
<feature type="transmembrane region" description="Helical" evidence="1">
    <location>
        <begin position="44"/>
        <end position="64"/>
    </location>
</feature>
<evidence type="ECO:0000313" key="3">
    <source>
        <dbReference type="Proteomes" id="UP000030699"/>
    </source>
</evidence>
<organism evidence="2 3">
    <name type="scientific">Plasmodium falciparum MaliPS096_E11</name>
    <dbReference type="NCBI Taxonomy" id="1036727"/>
    <lineage>
        <taxon>Eukaryota</taxon>
        <taxon>Sar</taxon>
        <taxon>Alveolata</taxon>
        <taxon>Apicomplexa</taxon>
        <taxon>Aconoidasida</taxon>
        <taxon>Haemosporida</taxon>
        <taxon>Plasmodiidae</taxon>
        <taxon>Plasmodium</taxon>
        <taxon>Plasmodium (Laverania)</taxon>
    </lineage>
</organism>